<evidence type="ECO:0000256" key="5">
    <source>
        <dbReference type="ARBA" id="ARBA00022630"/>
    </source>
</evidence>
<comment type="caution">
    <text evidence="11">The sequence shown here is derived from an EMBL/GenBank/DDBJ whole genome shotgun (WGS) entry which is preliminary data.</text>
</comment>
<dbReference type="EMBL" id="CAVMBE010000017">
    <property type="protein sequence ID" value="CAK3966613.1"/>
    <property type="molecule type" value="Genomic_DNA"/>
</dbReference>
<dbReference type="EC" id="1.14.13.196" evidence="4"/>
<dbReference type="Pfam" id="PF13434">
    <property type="entry name" value="Lys_Orn_oxgnase"/>
    <property type="match status" value="1"/>
</dbReference>
<dbReference type="GO" id="GO:0006879">
    <property type="term" value="P:intracellular iron ion homeostasis"/>
    <property type="evidence" value="ECO:0007669"/>
    <property type="project" value="TreeGrafter"/>
</dbReference>
<dbReference type="GO" id="GO:0016491">
    <property type="term" value="F:oxidoreductase activity"/>
    <property type="evidence" value="ECO:0007669"/>
    <property type="project" value="UniProtKB-KW"/>
</dbReference>
<sequence length="469" mass="52434">MSLNIEQQPHAPAKHRSFEGWQNEGGHTLAYDLVGVGFGTTALPLAASLADGNADARVLFVEQEAQFDWHPAHILPDNSVAVSFLRDLTTTQNPRSKFTFVNYLQKTNQLIRFTNNSKIAPSRRAMADYFRWAAGQIQQLGWVKYDQEVVQVRPLKGNGRDSIAQWSIEMQHTKNKARTTVLAKRVVLATGATPRIPQALSGAPLIWHSSSSNRLVDSLATAQQPLNIAVIGADQEAAELFLHLSHSRGKHTATMYYADSALRPEDDVAKVQDMLERPESLPRQLPPEVRYRLQESASSSPKINVHTLGSLYEAQYTQKIKEADSRKWRFQLKALSEVVGTEREQEKVRLVIRNPRTGELATSAEAFDAVVAATGYSFAINRDLIDIPAGLLDDSAIGVNREYQVNFRREALEAGCGMWLLGSLEDDKGRCDNFSWMSERAQRAARSILKEMKSDAKNQSQRSSERAMF</sequence>
<keyword evidence="5" id="KW-0285">Flavoprotein</keyword>
<dbReference type="AlphaFoldDB" id="A0AAI8YWZ4"/>
<evidence type="ECO:0000256" key="4">
    <source>
        <dbReference type="ARBA" id="ARBA00012881"/>
    </source>
</evidence>
<comment type="cofactor">
    <cofactor evidence="1">
        <name>FAD</name>
        <dbReference type="ChEBI" id="CHEBI:57692"/>
    </cofactor>
</comment>
<evidence type="ECO:0000256" key="7">
    <source>
        <dbReference type="ARBA" id="ARBA00022857"/>
    </source>
</evidence>
<dbReference type="InterPro" id="IPR036188">
    <property type="entry name" value="FAD/NAD-bd_sf"/>
</dbReference>
<evidence type="ECO:0000256" key="9">
    <source>
        <dbReference type="ARBA" id="ARBA00047598"/>
    </source>
</evidence>
<evidence type="ECO:0000313" key="12">
    <source>
        <dbReference type="Proteomes" id="UP001296104"/>
    </source>
</evidence>
<organism evidence="11 12">
    <name type="scientific">Lecanosticta acicola</name>
    <dbReference type="NCBI Taxonomy" id="111012"/>
    <lineage>
        <taxon>Eukaryota</taxon>
        <taxon>Fungi</taxon>
        <taxon>Dikarya</taxon>
        <taxon>Ascomycota</taxon>
        <taxon>Pezizomycotina</taxon>
        <taxon>Dothideomycetes</taxon>
        <taxon>Dothideomycetidae</taxon>
        <taxon>Mycosphaerellales</taxon>
        <taxon>Mycosphaerellaceae</taxon>
        <taxon>Lecanosticta</taxon>
    </lineage>
</organism>
<comment type="catalytic activity">
    <reaction evidence="9">
        <text>L-ornithine + NADPH + O2 = N(5)-hydroxy-L-ornithine + NADP(+) + H2O</text>
        <dbReference type="Rhea" id="RHEA:41508"/>
        <dbReference type="ChEBI" id="CHEBI:15377"/>
        <dbReference type="ChEBI" id="CHEBI:15379"/>
        <dbReference type="ChEBI" id="CHEBI:46911"/>
        <dbReference type="ChEBI" id="CHEBI:57783"/>
        <dbReference type="ChEBI" id="CHEBI:58349"/>
        <dbReference type="ChEBI" id="CHEBI:78275"/>
        <dbReference type="EC" id="1.14.13.196"/>
    </reaction>
</comment>
<evidence type="ECO:0000256" key="1">
    <source>
        <dbReference type="ARBA" id="ARBA00001974"/>
    </source>
</evidence>
<gene>
    <name evidence="11" type="ORF">LECACI_7A003521</name>
</gene>
<comment type="catalytic activity">
    <reaction evidence="10">
        <text>L-ornithine + NADH + O2 = N(5)-hydroxy-L-ornithine + NAD(+) + H2O</text>
        <dbReference type="Rhea" id="RHEA:41512"/>
        <dbReference type="ChEBI" id="CHEBI:15377"/>
        <dbReference type="ChEBI" id="CHEBI:15379"/>
        <dbReference type="ChEBI" id="CHEBI:46911"/>
        <dbReference type="ChEBI" id="CHEBI:57540"/>
        <dbReference type="ChEBI" id="CHEBI:57945"/>
        <dbReference type="ChEBI" id="CHEBI:78275"/>
        <dbReference type="EC" id="1.14.13.196"/>
    </reaction>
</comment>
<reference evidence="11" key="1">
    <citation type="submission" date="2023-11" db="EMBL/GenBank/DDBJ databases">
        <authorList>
            <person name="Alioto T."/>
            <person name="Alioto T."/>
            <person name="Gomez Garrido J."/>
        </authorList>
    </citation>
    <scope>NUCLEOTIDE SEQUENCE</scope>
</reference>
<evidence type="ECO:0000313" key="11">
    <source>
        <dbReference type="EMBL" id="CAK3966613.1"/>
    </source>
</evidence>
<dbReference type="Proteomes" id="UP001296104">
    <property type="component" value="Unassembled WGS sequence"/>
</dbReference>
<dbReference type="PANTHER" id="PTHR42802:SF1">
    <property type="entry name" value="L-ORNITHINE N(5)-MONOOXYGENASE"/>
    <property type="match status" value="1"/>
</dbReference>
<dbReference type="SUPFAM" id="SSF51905">
    <property type="entry name" value="FAD/NAD(P)-binding domain"/>
    <property type="match status" value="1"/>
</dbReference>
<keyword evidence="7" id="KW-0521">NADP</keyword>
<evidence type="ECO:0000256" key="3">
    <source>
        <dbReference type="ARBA" id="ARBA00007588"/>
    </source>
</evidence>
<evidence type="ECO:0000256" key="2">
    <source>
        <dbReference type="ARBA" id="ARBA00004924"/>
    </source>
</evidence>
<accession>A0AAI8YWZ4</accession>
<dbReference type="PANTHER" id="PTHR42802">
    <property type="entry name" value="MONOOXYGENASE"/>
    <property type="match status" value="1"/>
</dbReference>
<keyword evidence="12" id="KW-1185">Reference proteome</keyword>
<keyword evidence="8" id="KW-0560">Oxidoreductase</keyword>
<comment type="similarity">
    <text evidence="3">Belongs to the lysine N(6)-hydroxylase/L-ornithine N(5)-oxygenase family.</text>
</comment>
<dbReference type="Gene3D" id="3.50.50.60">
    <property type="entry name" value="FAD/NAD(P)-binding domain"/>
    <property type="match status" value="1"/>
</dbReference>
<proteinExistence type="inferred from homology"/>
<protein>
    <recommendedName>
        <fullName evidence="4">L-ornithine N(5)-monooxygenase [NAD(P)H]</fullName>
        <ecNumber evidence="4">1.14.13.196</ecNumber>
    </recommendedName>
</protein>
<evidence type="ECO:0000256" key="8">
    <source>
        <dbReference type="ARBA" id="ARBA00023002"/>
    </source>
</evidence>
<evidence type="ECO:0000256" key="10">
    <source>
        <dbReference type="ARBA" id="ARBA00049248"/>
    </source>
</evidence>
<evidence type="ECO:0000256" key="6">
    <source>
        <dbReference type="ARBA" id="ARBA00022827"/>
    </source>
</evidence>
<name>A0AAI8YWZ4_9PEZI</name>
<dbReference type="InterPro" id="IPR025700">
    <property type="entry name" value="Lys/Orn_oxygenase"/>
</dbReference>
<comment type="pathway">
    <text evidence="2">Siderophore biosynthesis.</text>
</comment>
<keyword evidence="6" id="KW-0274">FAD</keyword>